<feature type="non-terminal residue" evidence="1">
    <location>
        <position position="74"/>
    </location>
</feature>
<gene>
    <name evidence="1" type="ORF">ACOLOM_LOCUS12314</name>
</gene>
<evidence type="ECO:0000313" key="1">
    <source>
        <dbReference type="EMBL" id="CAG8743736.1"/>
    </source>
</evidence>
<keyword evidence="2" id="KW-1185">Reference proteome</keyword>
<dbReference type="Proteomes" id="UP000789525">
    <property type="component" value="Unassembled WGS sequence"/>
</dbReference>
<proteinExistence type="predicted"/>
<evidence type="ECO:0000313" key="2">
    <source>
        <dbReference type="Proteomes" id="UP000789525"/>
    </source>
</evidence>
<name>A0ACA9QA04_9GLOM</name>
<accession>A0ACA9QA04</accession>
<protein>
    <submittedName>
        <fullName evidence="1">614_t:CDS:1</fullName>
    </submittedName>
</protein>
<reference evidence="1" key="1">
    <citation type="submission" date="2021-06" db="EMBL/GenBank/DDBJ databases">
        <authorList>
            <person name="Kallberg Y."/>
            <person name="Tangrot J."/>
            <person name="Rosling A."/>
        </authorList>
    </citation>
    <scope>NUCLEOTIDE SEQUENCE</scope>
    <source>
        <strain evidence="1">CL356</strain>
    </source>
</reference>
<sequence>MVGILKSGLSTSSTDPKPIQSDQSDGRVDNEQSETSQSTIQDGKELQIYAMEAQCPHLGADLSHAEIEEYEDEL</sequence>
<organism evidence="1 2">
    <name type="scientific">Acaulospora colombiana</name>
    <dbReference type="NCBI Taxonomy" id="27376"/>
    <lineage>
        <taxon>Eukaryota</taxon>
        <taxon>Fungi</taxon>
        <taxon>Fungi incertae sedis</taxon>
        <taxon>Mucoromycota</taxon>
        <taxon>Glomeromycotina</taxon>
        <taxon>Glomeromycetes</taxon>
        <taxon>Diversisporales</taxon>
        <taxon>Acaulosporaceae</taxon>
        <taxon>Acaulospora</taxon>
    </lineage>
</organism>
<comment type="caution">
    <text evidence="1">The sequence shown here is derived from an EMBL/GenBank/DDBJ whole genome shotgun (WGS) entry which is preliminary data.</text>
</comment>
<dbReference type="EMBL" id="CAJVPT010049330">
    <property type="protein sequence ID" value="CAG8743736.1"/>
    <property type="molecule type" value="Genomic_DNA"/>
</dbReference>